<dbReference type="AlphaFoldDB" id="A0A9P6CQS4"/>
<evidence type="ECO:0000256" key="1">
    <source>
        <dbReference type="SAM" id="MobiDB-lite"/>
    </source>
</evidence>
<feature type="region of interest" description="Disordered" evidence="1">
    <location>
        <begin position="247"/>
        <end position="271"/>
    </location>
</feature>
<dbReference type="OrthoDB" id="6600758at2759"/>
<feature type="region of interest" description="Disordered" evidence="1">
    <location>
        <begin position="131"/>
        <end position="165"/>
    </location>
</feature>
<evidence type="ECO:0000313" key="2">
    <source>
        <dbReference type="EMBL" id="KAF9469314.1"/>
    </source>
</evidence>
<reference evidence="2" key="1">
    <citation type="submission" date="2020-11" db="EMBL/GenBank/DDBJ databases">
        <authorList>
            <consortium name="DOE Joint Genome Institute"/>
            <person name="Ahrendt S."/>
            <person name="Riley R."/>
            <person name="Andreopoulos W."/>
            <person name="Labutti K."/>
            <person name="Pangilinan J."/>
            <person name="Ruiz-Duenas F.J."/>
            <person name="Barrasa J.M."/>
            <person name="Sanchez-Garcia M."/>
            <person name="Camarero S."/>
            <person name="Miyauchi S."/>
            <person name="Serrano A."/>
            <person name="Linde D."/>
            <person name="Babiker R."/>
            <person name="Drula E."/>
            <person name="Ayuso-Fernandez I."/>
            <person name="Pacheco R."/>
            <person name="Padilla G."/>
            <person name="Ferreira P."/>
            <person name="Barriuso J."/>
            <person name="Kellner H."/>
            <person name="Castanera R."/>
            <person name="Alfaro M."/>
            <person name="Ramirez L."/>
            <person name="Pisabarro A.G."/>
            <person name="Kuo A."/>
            <person name="Tritt A."/>
            <person name="Lipzen A."/>
            <person name="He G."/>
            <person name="Yan M."/>
            <person name="Ng V."/>
            <person name="Cullen D."/>
            <person name="Martin F."/>
            <person name="Rosso M.-N."/>
            <person name="Henrissat B."/>
            <person name="Hibbett D."/>
            <person name="Martinez A.T."/>
            <person name="Grigoriev I.V."/>
        </authorList>
    </citation>
    <scope>NUCLEOTIDE SEQUENCE</scope>
    <source>
        <strain evidence="2">CBS 247.69</strain>
    </source>
</reference>
<evidence type="ECO:0000313" key="3">
    <source>
        <dbReference type="Proteomes" id="UP000807353"/>
    </source>
</evidence>
<proteinExistence type="predicted"/>
<dbReference type="Proteomes" id="UP000807353">
    <property type="component" value="Unassembled WGS sequence"/>
</dbReference>
<protein>
    <submittedName>
        <fullName evidence="2">Uncharacterized protein</fullName>
    </submittedName>
</protein>
<feature type="region of interest" description="Disordered" evidence="1">
    <location>
        <begin position="83"/>
        <end position="111"/>
    </location>
</feature>
<organism evidence="2 3">
    <name type="scientific">Collybia nuda</name>
    <dbReference type="NCBI Taxonomy" id="64659"/>
    <lineage>
        <taxon>Eukaryota</taxon>
        <taxon>Fungi</taxon>
        <taxon>Dikarya</taxon>
        <taxon>Basidiomycota</taxon>
        <taxon>Agaricomycotina</taxon>
        <taxon>Agaricomycetes</taxon>
        <taxon>Agaricomycetidae</taxon>
        <taxon>Agaricales</taxon>
        <taxon>Tricholomatineae</taxon>
        <taxon>Clitocybaceae</taxon>
        <taxon>Collybia</taxon>
    </lineage>
</organism>
<name>A0A9P6CQS4_9AGAR</name>
<dbReference type="EMBL" id="MU150230">
    <property type="protein sequence ID" value="KAF9469314.1"/>
    <property type="molecule type" value="Genomic_DNA"/>
</dbReference>
<feature type="compositionally biased region" description="Polar residues" evidence="1">
    <location>
        <begin position="83"/>
        <end position="101"/>
    </location>
</feature>
<gene>
    <name evidence="2" type="ORF">BDZ94DRAFT_1244186</name>
</gene>
<keyword evidence="3" id="KW-1185">Reference proteome</keyword>
<comment type="caution">
    <text evidence="2">The sequence shown here is derived from an EMBL/GenBank/DDBJ whole genome shotgun (WGS) entry which is preliminary data.</text>
</comment>
<accession>A0A9P6CQS4</accession>
<feature type="compositionally biased region" description="Basic residues" evidence="1">
    <location>
        <begin position="145"/>
        <end position="157"/>
    </location>
</feature>
<sequence>MAAPSILNIHTPTSSFAIVHSLTQDSLESLYDTLSRKSHTSYRGARVGPGWLKYEFNESIWNLDDDSDYTIFVWRQQQLPTPALSASSDSTHFSAPATTPTLHLHDPSQPLPTPPTYLNASFYLFQPSRAHHPRLDSHSPSPSNRSKKSKVSKRTPAVHHEGNDGIPVHKKEFERFHGENGVRTVMGSIGPVQNVRMLLKSGYRHVYISRKFAIKHGFIPKDAAPGHYGYGGLVNIGIWPITLTPSSSFDSHPDAPPPNSRPNGGAKRFDEDIGQKPTMIGVYLSEEPHFDVVLGRSFFEKRQIRTSTTDPTDVVCLDTGEKVECELVILKDGRGEIVTVT</sequence>